<reference evidence="2 3" key="1">
    <citation type="journal article" date="2014" name="Int. J. Syst. Evol. Microbiol.">
        <title>Description of Galbitalea soli gen. nov., sp. nov., and Frondihabitans sucicola sp. nov.</title>
        <authorList>
            <person name="Kim S.J."/>
            <person name="Lim J.M."/>
            <person name="Ahn J.H."/>
            <person name="Weon H.Y."/>
            <person name="Hamada M."/>
            <person name="Suzuki K."/>
            <person name="Ahn T.Y."/>
            <person name="Kwon S.W."/>
        </authorList>
    </citation>
    <scope>NUCLEOTIDE SEQUENCE [LARGE SCALE GENOMIC DNA]</scope>
    <source>
        <strain evidence="2 3">NBRC 108727</strain>
    </source>
</reference>
<gene>
    <name evidence="2" type="ORF">G3T37_01030</name>
</gene>
<evidence type="ECO:0000313" key="3">
    <source>
        <dbReference type="Proteomes" id="UP000479756"/>
    </source>
</evidence>
<organism evidence="2 3">
    <name type="scientific">Galbitalea soli</name>
    <dbReference type="NCBI Taxonomy" id="1268042"/>
    <lineage>
        <taxon>Bacteria</taxon>
        <taxon>Bacillati</taxon>
        <taxon>Actinomycetota</taxon>
        <taxon>Actinomycetes</taxon>
        <taxon>Micrococcales</taxon>
        <taxon>Microbacteriaceae</taxon>
        <taxon>Galbitalea</taxon>
    </lineage>
</organism>
<accession>A0A7C9PL02</accession>
<evidence type="ECO:0000313" key="2">
    <source>
        <dbReference type="EMBL" id="NEM89934.1"/>
    </source>
</evidence>
<name>A0A7C9PL02_9MICO</name>
<keyword evidence="1" id="KW-1133">Transmembrane helix</keyword>
<feature type="transmembrane region" description="Helical" evidence="1">
    <location>
        <begin position="91"/>
        <end position="114"/>
    </location>
</feature>
<dbReference type="RefSeq" id="WP_163471622.1">
    <property type="nucleotide sequence ID" value="NZ_JAAGWZ010000001.1"/>
</dbReference>
<feature type="transmembrane region" description="Helical" evidence="1">
    <location>
        <begin position="62"/>
        <end position="84"/>
    </location>
</feature>
<dbReference type="AlphaFoldDB" id="A0A7C9PL02"/>
<keyword evidence="3" id="KW-1185">Reference proteome</keyword>
<proteinExistence type="predicted"/>
<feature type="transmembrane region" description="Helical" evidence="1">
    <location>
        <begin position="165"/>
        <end position="184"/>
    </location>
</feature>
<feature type="transmembrane region" description="Helical" evidence="1">
    <location>
        <begin position="196"/>
        <end position="215"/>
    </location>
</feature>
<feature type="transmembrane region" description="Helical" evidence="1">
    <location>
        <begin position="30"/>
        <end position="50"/>
    </location>
</feature>
<dbReference type="EMBL" id="JAAGWZ010000001">
    <property type="protein sequence ID" value="NEM89934.1"/>
    <property type="molecule type" value="Genomic_DNA"/>
</dbReference>
<keyword evidence="1" id="KW-0812">Transmembrane</keyword>
<feature type="transmembrane region" description="Helical" evidence="1">
    <location>
        <begin position="269"/>
        <end position="290"/>
    </location>
</feature>
<feature type="transmembrane region" description="Helical" evidence="1">
    <location>
        <begin position="134"/>
        <end position="153"/>
    </location>
</feature>
<comment type="caution">
    <text evidence="2">The sequence shown here is derived from an EMBL/GenBank/DDBJ whole genome shotgun (WGS) entry which is preliminary data.</text>
</comment>
<dbReference type="Proteomes" id="UP000479756">
    <property type="component" value="Unassembled WGS sequence"/>
</dbReference>
<evidence type="ECO:0000256" key="1">
    <source>
        <dbReference type="SAM" id="Phobius"/>
    </source>
</evidence>
<feature type="transmembrane region" description="Helical" evidence="1">
    <location>
        <begin position="222"/>
        <end position="241"/>
    </location>
</feature>
<protein>
    <submittedName>
        <fullName evidence="2">Uncharacterized protein</fullName>
    </submittedName>
</protein>
<sequence>MSTLHARAPLSPTDSLAHPAPSLSARSLPALGLGGTAVLLLTAGAASPWLLLFNGLTTVRGIALDGGPLAVLGLIGLALVVTIARRGDSRVLRVIAALAGGLIAADSLLSAARIGAYVAAPGPAAALTAPSAGVGPWLMAAGGAALLTTAIVVPGTATRLVRADVARVLLAVALIVAAGIHLMLTPEHLGESTLLGAGFFVAGLAQLALAAVVLLRRDDRALGLAITLSIALLAVYAYAVLVGLPLDAGHSEDAIGLRLGAGEPVDLKGLVTVLAEIGTIAAAVVVGRAATPKAE</sequence>
<keyword evidence="1" id="KW-0472">Membrane</keyword>